<dbReference type="Proteomes" id="UP000012062">
    <property type="component" value="Unassembled WGS sequence"/>
</dbReference>
<sequence length="333" mass="36492">MPVGMRPDDRTNDVLENGFIDDGIIQIDVKEASCCMYDDAIWRDIELQRSGACPVCRTNAGPVALREGEYSGRQCACGVIYIDPLPDHLADATVDHHHRVYYSAPARARVGWVKAFTRRGRLLEIGCGDGEFTAAAIRAGFTVEAVEPSDERATRVERTLGITVERALIEDSRLPEGRYDTTFHVDLLSHFPDPVAALGAIAAKVAPGGTVCFEVGLFSNLSPFWQRLVGRPNMPTHMWFFDAPAIERLLDAAGLKLIAMRRYPVGLSTALSTVLGSRRVAAAPDSHAPLAQGWAAAPYYRLHMFLRYGIGRWLPMGGPQTAFVAARHKTDSA</sequence>
<name>M5EHR8_9HYPH</name>
<dbReference type="eggNOG" id="COG2226">
    <property type="taxonomic scope" value="Bacteria"/>
</dbReference>
<dbReference type="Pfam" id="PF13489">
    <property type="entry name" value="Methyltransf_23"/>
    <property type="match status" value="1"/>
</dbReference>
<dbReference type="InterPro" id="IPR029063">
    <property type="entry name" value="SAM-dependent_MTases_sf"/>
</dbReference>
<dbReference type="EMBL" id="CAUM01000013">
    <property type="protein sequence ID" value="CCV03683.1"/>
    <property type="molecule type" value="Genomic_DNA"/>
</dbReference>
<gene>
    <name evidence="1" type="ORF">MESS2_110103</name>
</gene>
<evidence type="ECO:0000313" key="1">
    <source>
        <dbReference type="EMBL" id="CCV03683.1"/>
    </source>
</evidence>
<accession>M5EHR8</accession>
<dbReference type="PANTHER" id="PTHR43861">
    <property type="entry name" value="TRANS-ACONITATE 2-METHYLTRANSFERASE-RELATED"/>
    <property type="match status" value="1"/>
</dbReference>
<dbReference type="CDD" id="cd02440">
    <property type="entry name" value="AdoMet_MTases"/>
    <property type="match status" value="1"/>
</dbReference>
<evidence type="ECO:0000313" key="2">
    <source>
        <dbReference type="Proteomes" id="UP000012062"/>
    </source>
</evidence>
<protein>
    <recommendedName>
        <fullName evidence="3">Methyltransferase type 11</fullName>
    </recommendedName>
</protein>
<keyword evidence="2" id="KW-1185">Reference proteome</keyword>
<dbReference type="STRING" id="1297569.MESS2_110103"/>
<dbReference type="AlphaFoldDB" id="M5EHR8"/>
<reference evidence="1 2" key="1">
    <citation type="submission" date="2013-02" db="EMBL/GenBank/DDBJ databases">
        <authorList>
            <person name="Genoscope - CEA"/>
        </authorList>
    </citation>
    <scope>NUCLEOTIDE SEQUENCE [LARGE SCALE GENOMIC DNA]</scope>
    <source>
        <strain evidence="1 2">STM 2683</strain>
    </source>
</reference>
<proteinExistence type="predicted"/>
<comment type="caution">
    <text evidence="1">The sequence shown here is derived from an EMBL/GenBank/DDBJ whole genome shotgun (WGS) entry which is preliminary data.</text>
</comment>
<organism evidence="1 2">
    <name type="scientific">Mesorhizobium metallidurans STM 2683</name>
    <dbReference type="NCBI Taxonomy" id="1297569"/>
    <lineage>
        <taxon>Bacteria</taxon>
        <taxon>Pseudomonadati</taxon>
        <taxon>Pseudomonadota</taxon>
        <taxon>Alphaproteobacteria</taxon>
        <taxon>Hyphomicrobiales</taxon>
        <taxon>Phyllobacteriaceae</taxon>
        <taxon>Mesorhizobium</taxon>
    </lineage>
</organism>
<dbReference type="SUPFAM" id="SSF53335">
    <property type="entry name" value="S-adenosyl-L-methionine-dependent methyltransferases"/>
    <property type="match status" value="1"/>
</dbReference>
<dbReference type="Gene3D" id="3.40.50.150">
    <property type="entry name" value="Vaccinia Virus protein VP39"/>
    <property type="match status" value="1"/>
</dbReference>
<evidence type="ECO:0008006" key="3">
    <source>
        <dbReference type="Google" id="ProtNLM"/>
    </source>
</evidence>